<comment type="catalytic activity">
    <reaction evidence="10 11">
        <text>L-cysteinyl-[protein] + hexadecanoyl-CoA = S-hexadecanoyl-L-cysteinyl-[protein] + CoA</text>
        <dbReference type="Rhea" id="RHEA:36683"/>
        <dbReference type="Rhea" id="RHEA-COMP:10131"/>
        <dbReference type="Rhea" id="RHEA-COMP:11032"/>
        <dbReference type="ChEBI" id="CHEBI:29950"/>
        <dbReference type="ChEBI" id="CHEBI:57287"/>
        <dbReference type="ChEBI" id="CHEBI:57379"/>
        <dbReference type="ChEBI" id="CHEBI:74151"/>
        <dbReference type="EC" id="2.3.1.225"/>
    </reaction>
</comment>
<evidence type="ECO:0000256" key="11">
    <source>
        <dbReference type="RuleBase" id="RU079119"/>
    </source>
</evidence>
<feature type="domain" description="Palmitoyltransferase DHHC" evidence="13">
    <location>
        <begin position="165"/>
        <end position="282"/>
    </location>
</feature>
<dbReference type="EMBL" id="MU404355">
    <property type="protein sequence ID" value="KAI1612041.1"/>
    <property type="molecule type" value="Genomic_DNA"/>
</dbReference>
<dbReference type="Proteomes" id="UP001203852">
    <property type="component" value="Unassembled WGS sequence"/>
</dbReference>
<keyword evidence="15" id="KW-1185">Reference proteome</keyword>
<evidence type="ECO:0000256" key="5">
    <source>
        <dbReference type="ARBA" id="ARBA00023136"/>
    </source>
</evidence>
<evidence type="ECO:0000256" key="8">
    <source>
        <dbReference type="ARBA" id="ARBA00023315"/>
    </source>
</evidence>
<feature type="transmembrane region" description="Helical" evidence="11">
    <location>
        <begin position="21"/>
        <end position="43"/>
    </location>
</feature>
<dbReference type="Pfam" id="PF01529">
    <property type="entry name" value="DHHC"/>
    <property type="match status" value="1"/>
</dbReference>
<dbReference type="InterPro" id="IPR039859">
    <property type="entry name" value="PFA4/ZDH16/20/ERF2-like"/>
</dbReference>
<dbReference type="AlphaFoldDB" id="A0AAN6DT16"/>
<keyword evidence="6" id="KW-0564">Palmitate</keyword>
<accession>A0AAN6DT16</accession>
<feature type="transmembrane region" description="Helical" evidence="11">
    <location>
        <begin position="63"/>
        <end position="84"/>
    </location>
</feature>
<dbReference type="EC" id="2.3.1.225" evidence="11"/>
<comment type="caution">
    <text evidence="14">The sequence shown here is derived from an EMBL/GenBank/DDBJ whole genome shotgun (WGS) entry which is preliminary data.</text>
</comment>
<keyword evidence="7" id="KW-0449">Lipoprotein</keyword>
<evidence type="ECO:0000256" key="1">
    <source>
        <dbReference type="ARBA" id="ARBA00004141"/>
    </source>
</evidence>
<name>A0AAN6DT16_9EURO</name>
<evidence type="ECO:0000313" key="15">
    <source>
        <dbReference type="Proteomes" id="UP001203852"/>
    </source>
</evidence>
<feature type="compositionally biased region" description="Acidic residues" evidence="12">
    <location>
        <begin position="462"/>
        <end position="474"/>
    </location>
</feature>
<feature type="compositionally biased region" description="Basic residues" evidence="12">
    <location>
        <begin position="479"/>
        <end position="490"/>
    </location>
</feature>
<evidence type="ECO:0000256" key="4">
    <source>
        <dbReference type="ARBA" id="ARBA00022989"/>
    </source>
</evidence>
<keyword evidence="8 11" id="KW-0012">Acyltransferase</keyword>
<evidence type="ECO:0000256" key="10">
    <source>
        <dbReference type="ARBA" id="ARBA00048048"/>
    </source>
</evidence>
<keyword evidence="5 11" id="KW-0472">Membrane</keyword>
<dbReference type="GO" id="GO:0005783">
    <property type="term" value="C:endoplasmic reticulum"/>
    <property type="evidence" value="ECO:0007669"/>
    <property type="project" value="TreeGrafter"/>
</dbReference>
<sequence>MPRRTRDERKESNKKGNILTARIVPVFLLGLIGYSSYVVTKQICVDYLIQPHLHGYIRRSQQGAAIAILTIYYILLFITIACFIRLIQTITVNPGLVPRGPQYFVEKERKKQGQSRTHKAEALEYGSTEGYTPRALRGDRIERGYPAQNFWHKDVFVCGWDGRPPFCSTCYNYKPDRAHHCSELGRCVLKMDHFCPWVGGIVSETSFKYFIQFTGWAAVYTLCTLVFVAYYFAKRHSEVHSLNVHWLLVLIFAALFFVFTAGMCGSSLQFAFLNSSTIENFTRKTKVWYLAVYVPKSALDRYNTSGRSDLRLITYPRPPEEQFQVLEHVGATLSGSEQSIARRGTNLSSQTAVPQATYDPQQQEPRPEPQVPFSHPAVAREQAVARPSTAPETRTFAILETKPGVNPFDMGPYNNFKEVMGYTVFDWLVPLRLSPLVDHKDPVGMYKLGNVVRRMARKAGITEDEAGSNDDGTLEQEKPRHKKRRRRRSSARSEMAAAVQ</sequence>
<evidence type="ECO:0000256" key="12">
    <source>
        <dbReference type="SAM" id="MobiDB-lite"/>
    </source>
</evidence>
<dbReference type="PROSITE" id="PS50216">
    <property type="entry name" value="DHHC"/>
    <property type="match status" value="1"/>
</dbReference>
<evidence type="ECO:0000256" key="6">
    <source>
        <dbReference type="ARBA" id="ARBA00023139"/>
    </source>
</evidence>
<feature type="transmembrane region" description="Helical" evidence="11">
    <location>
        <begin position="213"/>
        <end position="233"/>
    </location>
</feature>
<organism evidence="14 15">
    <name type="scientific">Exophiala viscosa</name>
    <dbReference type="NCBI Taxonomy" id="2486360"/>
    <lineage>
        <taxon>Eukaryota</taxon>
        <taxon>Fungi</taxon>
        <taxon>Dikarya</taxon>
        <taxon>Ascomycota</taxon>
        <taxon>Pezizomycotina</taxon>
        <taxon>Eurotiomycetes</taxon>
        <taxon>Chaetothyriomycetidae</taxon>
        <taxon>Chaetothyriales</taxon>
        <taxon>Herpotrichiellaceae</taxon>
        <taxon>Exophiala</taxon>
    </lineage>
</organism>
<protein>
    <recommendedName>
        <fullName evidence="11">Palmitoyltransferase</fullName>
        <ecNumber evidence="11">2.3.1.225</ecNumber>
    </recommendedName>
</protein>
<reference evidence="14" key="1">
    <citation type="journal article" date="2022" name="bioRxiv">
        <title>Deciphering the potential niche of two novel black yeast fungi from a biological soil crust based on their genomes, phenotypes, and melanin regulation.</title>
        <authorList>
            <consortium name="DOE Joint Genome Institute"/>
            <person name="Carr E.C."/>
            <person name="Barton Q."/>
            <person name="Grambo S."/>
            <person name="Sullivan M."/>
            <person name="Renfro C.M."/>
            <person name="Kuo A."/>
            <person name="Pangilinan J."/>
            <person name="Lipzen A."/>
            <person name="Keymanesh K."/>
            <person name="Savage E."/>
            <person name="Barry K."/>
            <person name="Grigoriev I.V."/>
            <person name="Riekhof W.R."/>
            <person name="Harris S.S."/>
        </authorList>
    </citation>
    <scope>NUCLEOTIDE SEQUENCE</scope>
    <source>
        <strain evidence="14">JF 03-4F</strain>
    </source>
</reference>
<evidence type="ECO:0000256" key="2">
    <source>
        <dbReference type="ARBA" id="ARBA00022679"/>
    </source>
</evidence>
<dbReference type="GO" id="GO:0005794">
    <property type="term" value="C:Golgi apparatus"/>
    <property type="evidence" value="ECO:0007669"/>
    <property type="project" value="TreeGrafter"/>
</dbReference>
<comment type="similarity">
    <text evidence="9">Belongs to the DHHC palmitoyltransferase family. PFA5 subfamily.</text>
</comment>
<feature type="region of interest" description="Disordered" evidence="12">
    <location>
        <begin position="344"/>
        <end position="373"/>
    </location>
</feature>
<feature type="transmembrane region" description="Helical" evidence="11">
    <location>
        <begin position="245"/>
        <end position="273"/>
    </location>
</feature>
<dbReference type="PANTHER" id="PTHR22883">
    <property type="entry name" value="ZINC FINGER DHHC DOMAIN CONTAINING PROTEIN"/>
    <property type="match status" value="1"/>
</dbReference>
<comment type="subcellular location">
    <subcellularLocation>
        <location evidence="1">Membrane</location>
        <topology evidence="1">Multi-pass membrane protein</topology>
    </subcellularLocation>
</comment>
<keyword evidence="3 11" id="KW-0812">Transmembrane</keyword>
<dbReference type="GO" id="GO:0006612">
    <property type="term" value="P:protein targeting to membrane"/>
    <property type="evidence" value="ECO:0007669"/>
    <property type="project" value="TreeGrafter"/>
</dbReference>
<dbReference type="GO" id="GO:0016020">
    <property type="term" value="C:membrane"/>
    <property type="evidence" value="ECO:0007669"/>
    <property type="project" value="UniProtKB-SubCell"/>
</dbReference>
<dbReference type="GO" id="GO:0019706">
    <property type="term" value="F:protein-cysteine S-palmitoyltransferase activity"/>
    <property type="evidence" value="ECO:0007669"/>
    <property type="project" value="UniProtKB-EC"/>
</dbReference>
<dbReference type="PANTHER" id="PTHR22883:SF23">
    <property type="entry name" value="PALMITOYLTRANSFERASE ZDHHC6"/>
    <property type="match status" value="1"/>
</dbReference>
<evidence type="ECO:0000259" key="13">
    <source>
        <dbReference type="Pfam" id="PF01529"/>
    </source>
</evidence>
<evidence type="ECO:0000256" key="3">
    <source>
        <dbReference type="ARBA" id="ARBA00022692"/>
    </source>
</evidence>
<dbReference type="InterPro" id="IPR001594">
    <property type="entry name" value="Palmitoyltrfase_DHHC"/>
</dbReference>
<evidence type="ECO:0000313" key="14">
    <source>
        <dbReference type="EMBL" id="KAI1612041.1"/>
    </source>
</evidence>
<evidence type="ECO:0000256" key="7">
    <source>
        <dbReference type="ARBA" id="ARBA00023288"/>
    </source>
</evidence>
<gene>
    <name evidence="14" type="ORF">EDD36DRAFT_272892</name>
</gene>
<proteinExistence type="inferred from homology"/>
<keyword evidence="2 11" id="KW-0808">Transferase</keyword>
<comment type="domain">
    <text evidence="11">The DHHC domain is required for palmitoyltransferase activity.</text>
</comment>
<evidence type="ECO:0000256" key="9">
    <source>
        <dbReference type="ARBA" id="ARBA00038298"/>
    </source>
</evidence>
<feature type="compositionally biased region" description="Polar residues" evidence="12">
    <location>
        <begin position="344"/>
        <end position="354"/>
    </location>
</feature>
<keyword evidence="4 11" id="KW-1133">Transmembrane helix</keyword>
<feature type="region of interest" description="Disordered" evidence="12">
    <location>
        <begin position="460"/>
        <end position="500"/>
    </location>
</feature>